<feature type="transmembrane region" description="Helical" evidence="1">
    <location>
        <begin position="324"/>
        <end position="345"/>
    </location>
</feature>
<accession>A0A1U7HWN9</accession>
<comment type="caution">
    <text evidence="2">The sequence shown here is derived from an EMBL/GenBank/DDBJ whole genome shotgun (WGS) entry which is preliminary data.</text>
</comment>
<dbReference type="STRING" id="247279.NIES1031_05550"/>
<gene>
    <name evidence="2" type="ORF">NIES1031_05550</name>
</gene>
<dbReference type="Proteomes" id="UP000185984">
    <property type="component" value="Unassembled WGS sequence"/>
</dbReference>
<feature type="transmembrane region" description="Helical" evidence="1">
    <location>
        <begin position="365"/>
        <end position="385"/>
    </location>
</feature>
<keyword evidence="1" id="KW-0812">Transmembrane</keyword>
<evidence type="ECO:0008006" key="4">
    <source>
        <dbReference type="Google" id="ProtNLM"/>
    </source>
</evidence>
<feature type="transmembrane region" description="Helical" evidence="1">
    <location>
        <begin position="295"/>
        <end position="312"/>
    </location>
</feature>
<evidence type="ECO:0000256" key="1">
    <source>
        <dbReference type="SAM" id="Phobius"/>
    </source>
</evidence>
<organism evidence="2 3">
    <name type="scientific">Chroogloeocystis siderophila 5.2 s.c.1</name>
    <dbReference type="NCBI Taxonomy" id="247279"/>
    <lineage>
        <taxon>Bacteria</taxon>
        <taxon>Bacillati</taxon>
        <taxon>Cyanobacteriota</taxon>
        <taxon>Cyanophyceae</taxon>
        <taxon>Oscillatoriophycideae</taxon>
        <taxon>Chroococcales</taxon>
        <taxon>Chroococcaceae</taxon>
        <taxon>Chroogloeocystis</taxon>
    </lineage>
</organism>
<dbReference type="OrthoDB" id="5443342at2"/>
<dbReference type="EMBL" id="MRCC01000004">
    <property type="protein sequence ID" value="OKH28040.1"/>
    <property type="molecule type" value="Genomic_DNA"/>
</dbReference>
<evidence type="ECO:0000313" key="3">
    <source>
        <dbReference type="Proteomes" id="UP000185984"/>
    </source>
</evidence>
<dbReference type="AlphaFoldDB" id="A0A1U7HWN9"/>
<dbReference type="RefSeq" id="WP_073548500.1">
    <property type="nucleotide sequence ID" value="NZ_CAWMVK010000034.1"/>
</dbReference>
<feature type="transmembrane region" description="Helical" evidence="1">
    <location>
        <begin position="453"/>
        <end position="472"/>
    </location>
</feature>
<keyword evidence="3" id="KW-1185">Reference proteome</keyword>
<feature type="transmembrane region" description="Helical" evidence="1">
    <location>
        <begin position="397"/>
        <end position="416"/>
    </location>
</feature>
<proteinExistence type="predicted"/>
<feature type="transmembrane region" description="Helical" evidence="1">
    <location>
        <begin position="150"/>
        <end position="171"/>
    </location>
</feature>
<feature type="transmembrane region" description="Helical" evidence="1">
    <location>
        <begin position="183"/>
        <end position="202"/>
    </location>
</feature>
<feature type="transmembrane region" description="Helical" evidence="1">
    <location>
        <begin position="109"/>
        <end position="138"/>
    </location>
</feature>
<name>A0A1U7HWN9_9CHRO</name>
<feature type="transmembrane region" description="Helical" evidence="1">
    <location>
        <begin position="20"/>
        <end position="39"/>
    </location>
</feature>
<protein>
    <recommendedName>
        <fullName evidence="4">Glycosyltransferase RgtA/B/C/D-like domain-containing protein</fullName>
    </recommendedName>
</protein>
<reference evidence="2 3" key="1">
    <citation type="submission" date="2016-11" db="EMBL/GenBank/DDBJ databases">
        <title>Draft Genome Sequences of Nine Cyanobacterial Strains from Diverse Habitats.</title>
        <authorList>
            <person name="Zhu T."/>
            <person name="Hou S."/>
            <person name="Lu X."/>
            <person name="Hess W.R."/>
        </authorList>
    </citation>
    <scope>NUCLEOTIDE SEQUENCE [LARGE SCALE GENOMIC DNA]</scope>
    <source>
        <strain evidence="2 3">5.2 s.c.1</strain>
    </source>
</reference>
<sequence>MTGVHKFLTAPTTKTSSRQFIFWFTLSITFALLFSFLSLDEAFGSNYVVQDDARQHVVWMRRFLDSSLFPNDFIADYYLSVAPPGYTAFYRAFAIAGIDPVVVSKIVPVLLGLVATAYCFGVSMQILPVPTAGFLATLILNQNLWLKDDLATGTARAFAYPLFLAFLYYLLRRSLLPCLATVLLIGLFYPSFILIVAGILFLRILSWENGKLSLSQNRKNYLLCGIGLGLAVLVMLPYILTPSEFGQTFTLTQAQAMPEFSAEGRTSFFIANRREFWLFASRSGFFPGEWRGLPYNYFPLLLCVGLLLPLLWRYHVSFPLVKEITSAVIILPQTALVSLSLFLAAHLLLFKLYLPSRYTQPSLRMLTAIAAGIALTVLLDAAFRVKLRAQQSILRKSMVAASLTVLLGVLLVFYTTFSLRQIIAVATGVFLLILIDTILVARSNTTSKQSFGTIFLAAILAIGLISYPVLLLSKDFNFPDTGYQVGKFPELYAFFAQQPKDTMIASLEREASNLPAFTNRSVLVAREFAIPYHTGYYNQIRQRLLDLINAQYSPNREQLLSFIQKYNVDFFVVNRDRLLSPYLPSDRGAWEVKNNLWISQYQPAAAMAEARFKQGIVPAMAKLAERCSVFETQGLRIIKAECITKVP</sequence>
<feature type="transmembrane region" description="Helical" evidence="1">
    <location>
        <begin position="222"/>
        <end position="240"/>
    </location>
</feature>
<feature type="transmembrane region" description="Helical" evidence="1">
    <location>
        <begin position="422"/>
        <end position="441"/>
    </location>
</feature>
<evidence type="ECO:0000313" key="2">
    <source>
        <dbReference type="EMBL" id="OKH28040.1"/>
    </source>
</evidence>
<keyword evidence="1" id="KW-1133">Transmembrane helix</keyword>
<keyword evidence="1" id="KW-0472">Membrane</keyword>